<evidence type="ECO:0008006" key="4">
    <source>
        <dbReference type="Google" id="ProtNLM"/>
    </source>
</evidence>
<reference evidence="3" key="1">
    <citation type="submission" date="2015-11" db="EMBL/GenBank/DDBJ databases">
        <title>Complete genome sequence of a polyethylene-glycol degrader Sphingopyxis macrogoltabida 203N (NBRC 111659).</title>
        <authorList>
            <person name="Yoshiyuki O."/>
            <person name="Shouta N."/>
            <person name="Nagata Y."/>
            <person name="Numata M."/>
            <person name="Tsuchikane K."/>
            <person name="Hosoyama A."/>
            <person name="Yamazoe A."/>
            <person name="Tsuda M."/>
            <person name="Fujita N."/>
            <person name="Kawai F."/>
        </authorList>
    </citation>
    <scope>NUCLEOTIDE SEQUENCE [LARGE SCALE GENOMIC DNA]</scope>
    <source>
        <strain evidence="3">203N</strain>
    </source>
</reference>
<dbReference type="EMBL" id="CP013344">
    <property type="protein sequence ID" value="AMU89592.1"/>
    <property type="molecule type" value="Genomic_DNA"/>
</dbReference>
<gene>
    <name evidence="2" type="ORF">ATM17_11180</name>
</gene>
<evidence type="ECO:0000313" key="3">
    <source>
        <dbReference type="Proteomes" id="UP000076088"/>
    </source>
</evidence>
<evidence type="ECO:0000313" key="2">
    <source>
        <dbReference type="EMBL" id="AMU89592.1"/>
    </source>
</evidence>
<keyword evidence="1" id="KW-0472">Membrane</keyword>
<name>A0AAC8Z0N9_SPHMC</name>
<feature type="transmembrane region" description="Helical" evidence="1">
    <location>
        <begin position="98"/>
        <end position="117"/>
    </location>
</feature>
<dbReference type="RefSeq" id="WP_054727043.1">
    <property type="nucleotide sequence ID" value="NZ_CP009429.1"/>
</dbReference>
<keyword evidence="1" id="KW-0812">Transmembrane</keyword>
<feature type="transmembrane region" description="Helical" evidence="1">
    <location>
        <begin position="46"/>
        <end position="67"/>
    </location>
</feature>
<accession>A0AAC8Z0N9</accession>
<reference evidence="2 3" key="2">
    <citation type="journal article" date="2016" name="Genome Announc.">
        <title>Complete Genome Sequence of Sphingopyxis macrogoltabida Strain 203N (NBRC 111659), a Polyethylene Glycol Degrader.</title>
        <authorList>
            <person name="Ohtsubo Y."/>
            <person name="Nonoyama S."/>
            <person name="Nagata Y."/>
            <person name="Numata M."/>
            <person name="Tsuchikane K."/>
            <person name="Hosoyama A."/>
            <person name="Yamazoe A."/>
            <person name="Tsuda M."/>
            <person name="Fujita N."/>
            <person name="Kawai F."/>
        </authorList>
    </citation>
    <scope>NUCLEOTIDE SEQUENCE [LARGE SCALE GENOMIC DNA]</scope>
    <source>
        <strain evidence="2 3">203N</strain>
    </source>
</reference>
<dbReference type="KEGG" id="smaz:LH19_08660"/>
<feature type="transmembrane region" description="Helical" evidence="1">
    <location>
        <begin position="74"/>
        <end position="92"/>
    </location>
</feature>
<evidence type="ECO:0000256" key="1">
    <source>
        <dbReference type="SAM" id="Phobius"/>
    </source>
</evidence>
<sequence length="118" mass="12476">MIWLWLSAAFMVTTAGVHSVLGYRRLIVPLLRSEAGPLADPLSRRIIRFAWHATSVLMLISAAAVAWPGTSPSLLTVIGAAWLATGLVNAAYTRGRHIAWPALGSSGIFALIGALALS</sequence>
<dbReference type="AlphaFoldDB" id="A0AAC8Z0N9"/>
<protein>
    <recommendedName>
        <fullName evidence="4">DUF3325 domain-containing protein</fullName>
    </recommendedName>
</protein>
<proteinExistence type="predicted"/>
<keyword evidence="1" id="KW-1133">Transmembrane helix</keyword>
<keyword evidence="3" id="KW-1185">Reference proteome</keyword>
<dbReference type="Proteomes" id="UP000076088">
    <property type="component" value="Chromosome"/>
</dbReference>
<organism evidence="2 3">
    <name type="scientific">Sphingopyxis macrogoltabida</name>
    <name type="common">Sphingomonas macrogoltabidus</name>
    <dbReference type="NCBI Taxonomy" id="33050"/>
    <lineage>
        <taxon>Bacteria</taxon>
        <taxon>Pseudomonadati</taxon>
        <taxon>Pseudomonadota</taxon>
        <taxon>Alphaproteobacteria</taxon>
        <taxon>Sphingomonadales</taxon>
        <taxon>Sphingomonadaceae</taxon>
        <taxon>Sphingopyxis</taxon>
    </lineage>
</organism>